<dbReference type="GO" id="GO:0005783">
    <property type="term" value="C:endoplasmic reticulum"/>
    <property type="evidence" value="ECO:0007669"/>
    <property type="project" value="TreeGrafter"/>
</dbReference>
<evidence type="ECO:0000313" key="2">
    <source>
        <dbReference type="EMBL" id="CAD6197141.1"/>
    </source>
</evidence>
<comment type="caution">
    <text evidence="2">The sequence shown here is derived from an EMBL/GenBank/DDBJ whole genome shotgun (WGS) entry which is preliminary data.</text>
</comment>
<keyword evidence="1" id="KW-1133">Transmembrane helix</keyword>
<feature type="transmembrane region" description="Helical" evidence="1">
    <location>
        <begin position="191"/>
        <end position="214"/>
    </location>
</feature>
<feature type="transmembrane region" description="Helical" evidence="1">
    <location>
        <begin position="25"/>
        <end position="43"/>
    </location>
</feature>
<keyword evidence="1" id="KW-0812">Transmembrane</keyword>
<feature type="transmembrane region" description="Helical" evidence="1">
    <location>
        <begin position="117"/>
        <end position="142"/>
    </location>
</feature>
<reference evidence="2" key="1">
    <citation type="submission" date="2020-10" db="EMBL/GenBank/DDBJ databases">
        <authorList>
            <person name="Kikuchi T."/>
        </authorList>
    </citation>
    <scope>NUCLEOTIDE SEQUENCE</scope>
    <source>
        <strain evidence="2">NKZ352</strain>
    </source>
</reference>
<dbReference type="PANTHER" id="PTHR21329">
    <property type="entry name" value="PHOSPHATIDYLINOSITOL N-ACETYLGLUCOSAMINYLTRANSFERASE SUBUNIT Q-RELATED"/>
    <property type="match status" value="1"/>
</dbReference>
<proteinExistence type="predicted"/>
<dbReference type="OrthoDB" id="70250at2759"/>
<evidence type="ECO:0000256" key="1">
    <source>
        <dbReference type="SAM" id="Phobius"/>
    </source>
</evidence>
<dbReference type="GO" id="GO:0006506">
    <property type="term" value="P:GPI anchor biosynthetic process"/>
    <property type="evidence" value="ECO:0007669"/>
    <property type="project" value="InterPro"/>
</dbReference>
<evidence type="ECO:0000313" key="3">
    <source>
        <dbReference type="Proteomes" id="UP000835052"/>
    </source>
</evidence>
<feature type="transmembrane region" description="Helical" evidence="1">
    <location>
        <begin position="154"/>
        <end position="171"/>
    </location>
</feature>
<keyword evidence="1" id="KW-0472">Membrane</keyword>
<keyword evidence="3" id="KW-1185">Reference proteome</keyword>
<dbReference type="GO" id="GO:0016020">
    <property type="term" value="C:membrane"/>
    <property type="evidence" value="ECO:0007669"/>
    <property type="project" value="InterPro"/>
</dbReference>
<dbReference type="Pfam" id="PF05024">
    <property type="entry name" value="Gpi1"/>
    <property type="match status" value="1"/>
</dbReference>
<organism evidence="2 3">
    <name type="scientific">Caenorhabditis auriculariae</name>
    <dbReference type="NCBI Taxonomy" id="2777116"/>
    <lineage>
        <taxon>Eukaryota</taxon>
        <taxon>Metazoa</taxon>
        <taxon>Ecdysozoa</taxon>
        <taxon>Nematoda</taxon>
        <taxon>Chromadorea</taxon>
        <taxon>Rhabditida</taxon>
        <taxon>Rhabditina</taxon>
        <taxon>Rhabditomorpha</taxon>
        <taxon>Rhabditoidea</taxon>
        <taxon>Rhabditidae</taxon>
        <taxon>Peloderinae</taxon>
        <taxon>Caenorhabditis</taxon>
    </lineage>
</organism>
<dbReference type="InterPro" id="IPR007720">
    <property type="entry name" value="PigQ/GPI1"/>
</dbReference>
<dbReference type="AlphaFoldDB" id="A0A8S1HSJ9"/>
<evidence type="ECO:0008006" key="4">
    <source>
        <dbReference type="Google" id="ProtNLM"/>
    </source>
</evidence>
<sequence length="248" mass="28074">MIVLSESSVLLNATQGKLLALRKNFKFSLAILFLDVFIGIFVLDSLPNSNILYTSFWSTVDNFIEYLDSVITWITNNPAGLKLNEPVNTTLSSFVRYHIYLWKTFVEVLRMPQVVDFALGAAYLGASTFAALTADIFQILTLHILCFDAYASKLSHVCWSTLVALWGLVRGKKWNPLRKRTDNVVLESREQFIGTSLFTILLFLLPTILVYFVVFRVLRISVRLVLGSVRILARLPKSLHDYTLGPSC</sequence>
<name>A0A8S1HSJ9_9PELO</name>
<dbReference type="PANTHER" id="PTHR21329:SF3">
    <property type="entry name" value="PHOSPHATIDYLINOSITOL N-ACETYLGLUCOSAMINYLTRANSFERASE SUBUNIT Q"/>
    <property type="match status" value="1"/>
</dbReference>
<gene>
    <name evidence="2" type="ORF">CAUJ_LOCUS13050</name>
</gene>
<accession>A0A8S1HSJ9</accession>
<dbReference type="EMBL" id="CAJGYM010000086">
    <property type="protein sequence ID" value="CAD6197141.1"/>
    <property type="molecule type" value="Genomic_DNA"/>
</dbReference>
<protein>
    <recommendedName>
        <fullName evidence="4">Phosphatidylinositol N-acetylglucosaminyltransferase subunit Q</fullName>
    </recommendedName>
</protein>
<dbReference type="Proteomes" id="UP000835052">
    <property type="component" value="Unassembled WGS sequence"/>
</dbReference>